<gene>
    <name evidence="9 11" type="primary">ectA</name>
    <name evidence="11" type="ORF">KEF29_07790</name>
</gene>
<dbReference type="PROSITE" id="PS51186">
    <property type="entry name" value="GNAT"/>
    <property type="match status" value="1"/>
</dbReference>
<comment type="similarity">
    <text evidence="3 9">Belongs to the acetyltransferase family. EctA subfamily.</text>
</comment>
<dbReference type="InterPro" id="IPR000182">
    <property type="entry name" value="GNAT_dom"/>
</dbReference>
<dbReference type="GO" id="GO:0033816">
    <property type="term" value="F:diaminobutyrate acetyltransferase activity"/>
    <property type="evidence" value="ECO:0007669"/>
    <property type="project" value="UniProtKB-EC"/>
</dbReference>
<dbReference type="EMBL" id="JAGTPG010000001">
    <property type="protein sequence ID" value="MBR8639253.1"/>
    <property type="molecule type" value="Genomic_DNA"/>
</dbReference>
<sequence>MTTLTEYTEYIGEPTIADGPAVWRIARESGKLDVNSPYSYLLWFRDFAQTSAVARDDNGALKGFTTGYRRPDRPDVLVIWQIAVTGAGRGRGLAGAMLDHLTHRLRAQGILRSLETTISPGNTASQQLFLSFAERHRASLKRELLFPAELFPDAHEPEYLYRIGPLR</sequence>
<protein>
    <recommendedName>
        <fullName evidence="5 9">L-2,4-diaminobutyric acid acetyltransferase</fullName>
        <shortName evidence="9">DABA acetyltransferase</shortName>
        <ecNumber evidence="4 9">2.3.1.178</ecNumber>
    </recommendedName>
</protein>
<feature type="domain" description="N-acetyltransferase" evidence="10">
    <location>
        <begin position="2"/>
        <end position="149"/>
    </location>
</feature>
<comment type="pathway">
    <text evidence="2 9">Amine and polyamine biosynthesis; ectoine biosynthesis; L-ectoine from L-aspartate 4-semialdehyde: step 2/3.</text>
</comment>
<comment type="catalytic activity">
    <reaction evidence="8 9">
        <text>L-2,4-diaminobutanoate + acetyl-CoA = (2S)-4-acetamido-2-aminobutanoate + CoA + H(+)</text>
        <dbReference type="Rhea" id="RHEA:16901"/>
        <dbReference type="ChEBI" id="CHEBI:15378"/>
        <dbReference type="ChEBI" id="CHEBI:57287"/>
        <dbReference type="ChEBI" id="CHEBI:57288"/>
        <dbReference type="ChEBI" id="CHEBI:58761"/>
        <dbReference type="ChEBI" id="CHEBI:58929"/>
        <dbReference type="EC" id="2.3.1.178"/>
    </reaction>
</comment>
<evidence type="ECO:0000256" key="9">
    <source>
        <dbReference type="RuleBase" id="RU365045"/>
    </source>
</evidence>
<dbReference type="Pfam" id="PF00583">
    <property type="entry name" value="Acetyltransf_1"/>
    <property type="match status" value="1"/>
</dbReference>
<name>A0A941F8L4_9ACTN</name>
<dbReference type="Proteomes" id="UP000682308">
    <property type="component" value="Unassembled WGS sequence"/>
</dbReference>
<keyword evidence="7 9" id="KW-0012">Acyltransferase</keyword>
<comment type="caution">
    <text evidence="11">The sequence shown here is derived from an EMBL/GenBank/DDBJ whole genome shotgun (WGS) entry which is preliminary data.</text>
</comment>
<keyword evidence="12" id="KW-1185">Reference proteome</keyword>
<comment type="function">
    <text evidence="1 9">Catalyzes the acetylation of L-2,4-diaminobutyrate (DABA) to gamma-N-acetyl-alpha,gamma-diaminobutyric acid (ADABA) with acetyl coenzyme A.</text>
</comment>
<evidence type="ECO:0000256" key="4">
    <source>
        <dbReference type="ARBA" id="ARBA00012355"/>
    </source>
</evidence>
<reference evidence="11 12" key="1">
    <citation type="submission" date="2021-04" db="EMBL/GenBank/DDBJ databases">
        <title>Characterization of the biosynthetic gene cluster of new lipopeptides with antitumor activity in the genome of the marine Streptomyces PHM034.</title>
        <authorList>
            <person name="Ceniceros A."/>
            <person name="Canedo L."/>
            <person name="Mendez C."/>
            <person name="Olano C."/>
            <person name="Schleissner C."/>
            <person name="Cuevas C."/>
            <person name="De La Calle F."/>
            <person name="Salas J.A."/>
        </authorList>
    </citation>
    <scope>NUCLEOTIDE SEQUENCE [LARGE SCALE GENOMIC DNA]</scope>
    <source>
        <strain evidence="11 12">PHM034</strain>
    </source>
</reference>
<dbReference type="EC" id="2.3.1.178" evidence="4 9"/>
<dbReference type="GO" id="GO:0019491">
    <property type="term" value="P:ectoine biosynthetic process"/>
    <property type="evidence" value="ECO:0007669"/>
    <property type="project" value="InterPro"/>
</dbReference>
<organism evidence="11 12">
    <name type="scientific">Streptomyces tuirus</name>
    <dbReference type="NCBI Taxonomy" id="68278"/>
    <lineage>
        <taxon>Bacteria</taxon>
        <taxon>Bacillati</taxon>
        <taxon>Actinomycetota</taxon>
        <taxon>Actinomycetes</taxon>
        <taxon>Kitasatosporales</taxon>
        <taxon>Streptomycetaceae</taxon>
        <taxon>Streptomyces</taxon>
    </lineage>
</organism>
<evidence type="ECO:0000256" key="3">
    <source>
        <dbReference type="ARBA" id="ARBA00010712"/>
    </source>
</evidence>
<evidence type="ECO:0000313" key="12">
    <source>
        <dbReference type="Proteomes" id="UP000682308"/>
    </source>
</evidence>
<dbReference type="NCBIfam" id="TIGR02406">
    <property type="entry name" value="ectoine_EctA"/>
    <property type="match status" value="1"/>
</dbReference>
<accession>A0A941F8L4</accession>
<evidence type="ECO:0000256" key="6">
    <source>
        <dbReference type="ARBA" id="ARBA00022679"/>
    </source>
</evidence>
<evidence type="ECO:0000313" key="11">
    <source>
        <dbReference type="EMBL" id="MBR8639253.1"/>
    </source>
</evidence>
<dbReference type="AlphaFoldDB" id="A0A941F8L4"/>
<evidence type="ECO:0000256" key="1">
    <source>
        <dbReference type="ARBA" id="ARBA00003741"/>
    </source>
</evidence>
<keyword evidence="6 9" id="KW-0808">Transferase</keyword>
<dbReference type="Gene3D" id="3.40.630.30">
    <property type="match status" value="1"/>
</dbReference>
<evidence type="ECO:0000256" key="7">
    <source>
        <dbReference type="ARBA" id="ARBA00023315"/>
    </source>
</evidence>
<evidence type="ECO:0000256" key="5">
    <source>
        <dbReference type="ARBA" id="ARBA00017935"/>
    </source>
</evidence>
<evidence type="ECO:0000256" key="8">
    <source>
        <dbReference type="ARBA" id="ARBA00048924"/>
    </source>
</evidence>
<evidence type="ECO:0000256" key="2">
    <source>
        <dbReference type="ARBA" id="ARBA00004978"/>
    </source>
</evidence>
<dbReference type="InterPro" id="IPR012772">
    <property type="entry name" value="Ectoine_EctA"/>
</dbReference>
<proteinExistence type="inferred from homology"/>
<dbReference type="InterPro" id="IPR016181">
    <property type="entry name" value="Acyl_CoA_acyltransferase"/>
</dbReference>
<evidence type="ECO:0000259" key="10">
    <source>
        <dbReference type="PROSITE" id="PS51186"/>
    </source>
</evidence>
<dbReference type="SUPFAM" id="SSF55729">
    <property type="entry name" value="Acyl-CoA N-acyltransferases (Nat)"/>
    <property type="match status" value="1"/>
</dbReference>